<dbReference type="GO" id="GO:0004252">
    <property type="term" value="F:serine-type endopeptidase activity"/>
    <property type="evidence" value="ECO:0007669"/>
    <property type="project" value="InterPro"/>
</dbReference>
<dbReference type="Gene3D" id="3.90.226.10">
    <property type="entry name" value="2-enoyl-CoA Hydratase, Chain A, domain 1"/>
    <property type="match status" value="1"/>
</dbReference>
<feature type="compositionally biased region" description="Basic and acidic residues" evidence="7">
    <location>
        <begin position="367"/>
        <end position="377"/>
    </location>
</feature>
<evidence type="ECO:0000256" key="5">
    <source>
        <dbReference type="ARBA" id="ARBA00022825"/>
    </source>
</evidence>
<evidence type="ECO:0000256" key="6">
    <source>
        <dbReference type="RuleBase" id="RU003567"/>
    </source>
</evidence>
<evidence type="ECO:0000256" key="1">
    <source>
        <dbReference type="ARBA" id="ARBA00007039"/>
    </source>
</evidence>
<feature type="region of interest" description="Disordered" evidence="7">
    <location>
        <begin position="238"/>
        <end position="264"/>
    </location>
</feature>
<protein>
    <recommendedName>
        <fullName evidence="6">ATP-dependent Clp protease proteolytic subunit</fullName>
    </recommendedName>
</protein>
<evidence type="ECO:0000256" key="7">
    <source>
        <dbReference type="SAM" id="MobiDB-lite"/>
    </source>
</evidence>
<keyword evidence="2" id="KW-0963">Cytoplasm</keyword>
<dbReference type="Proteomes" id="UP000253034">
    <property type="component" value="Unassembled WGS sequence"/>
</dbReference>
<dbReference type="InterPro" id="IPR001907">
    <property type="entry name" value="ClpP"/>
</dbReference>
<feature type="region of interest" description="Disordered" evidence="7">
    <location>
        <begin position="346"/>
        <end position="391"/>
    </location>
</feature>
<sequence length="391" mass="43600">MPKFWSFKNIAADQGEEEIELRIEGEITDDDYAWLYEWFGISAALPNAFREELAQYKGKNITVWINSYGGSVFAAAGMYNALMEHKKTGAKIITKSDSKVMSAATIPYMVGDERFMGPVDIFMMHNPLTEVYGYASDLRKAADVLDEIKETIINAYQLGTGRSRAKISAMMDDETYMSARTAVKEGFATDMLYGDKQQASPAEEVMNLGYRRILAIQNSANESIKKFFELPDVKLSAKQEEAPKPNPDANKTNNSEGNDLMPPKNIEELKNTYPDMVKQVEDAAREEGAKNERQRIQDIEKIAKNMVPELVNKAKFEEPIDARELAFKALQDDAGKGQQYLNNALKDAKDSGAGDVTAQPNTQQTEQGKKEAEDKAAEGTANAINKRRGIK</sequence>
<dbReference type="OrthoDB" id="9806592at2"/>
<dbReference type="SUPFAM" id="SSF52096">
    <property type="entry name" value="ClpP/crotonase"/>
    <property type="match status" value="1"/>
</dbReference>
<dbReference type="RefSeq" id="WP_114295842.1">
    <property type="nucleotide sequence ID" value="NZ_QPJT01000001.1"/>
</dbReference>
<dbReference type="NCBIfam" id="NF045542">
    <property type="entry name" value="Clp_rel_HeadMat"/>
    <property type="match status" value="1"/>
</dbReference>
<proteinExistence type="inferred from homology"/>
<keyword evidence="9" id="KW-1185">Reference proteome</keyword>
<dbReference type="PANTHER" id="PTHR10381:SF70">
    <property type="entry name" value="ATP-DEPENDENT CLP PROTEASE PROTEOLYTIC SUBUNIT"/>
    <property type="match status" value="1"/>
</dbReference>
<dbReference type="PANTHER" id="PTHR10381">
    <property type="entry name" value="ATP-DEPENDENT CLP PROTEASE PROTEOLYTIC SUBUNIT"/>
    <property type="match status" value="1"/>
</dbReference>
<dbReference type="AlphaFoldDB" id="A0A369BJW3"/>
<comment type="caution">
    <text evidence="8">The sequence shown here is derived from an EMBL/GenBank/DDBJ whole genome shotgun (WGS) entry which is preliminary data.</text>
</comment>
<dbReference type="GO" id="GO:0006515">
    <property type="term" value="P:protein quality control for misfolded or incompletely synthesized proteins"/>
    <property type="evidence" value="ECO:0007669"/>
    <property type="project" value="TreeGrafter"/>
</dbReference>
<evidence type="ECO:0000313" key="9">
    <source>
        <dbReference type="Proteomes" id="UP000253034"/>
    </source>
</evidence>
<dbReference type="GO" id="GO:0004176">
    <property type="term" value="F:ATP-dependent peptidase activity"/>
    <property type="evidence" value="ECO:0007669"/>
    <property type="project" value="InterPro"/>
</dbReference>
<dbReference type="CDD" id="cd07016">
    <property type="entry name" value="S14_ClpP_1"/>
    <property type="match status" value="1"/>
</dbReference>
<keyword evidence="5" id="KW-0720">Serine protease</keyword>
<dbReference type="EMBL" id="QPJT01000001">
    <property type="protein sequence ID" value="RCX20888.1"/>
    <property type="molecule type" value="Genomic_DNA"/>
</dbReference>
<dbReference type="InterPro" id="IPR029045">
    <property type="entry name" value="ClpP/crotonase-like_dom_sf"/>
</dbReference>
<dbReference type="Pfam" id="PF00574">
    <property type="entry name" value="CLP_protease"/>
    <property type="match status" value="1"/>
</dbReference>
<organism evidence="8 9">
    <name type="scientific">Anaerobacterium chartisolvens</name>
    <dbReference type="NCBI Taxonomy" id="1297424"/>
    <lineage>
        <taxon>Bacteria</taxon>
        <taxon>Bacillati</taxon>
        <taxon>Bacillota</taxon>
        <taxon>Clostridia</taxon>
        <taxon>Eubacteriales</taxon>
        <taxon>Oscillospiraceae</taxon>
        <taxon>Anaerobacterium</taxon>
    </lineage>
</organism>
<dbReference type="PRINTS" id="PR00127">
    <property type="entry name" value="CLPPROTEASEP"/>
</dbReference>
<comment type="similarity">
    <text evidence="1 6">Belongs to the peptidase S14 family.</text>
</comment>
<reference evidence="8 9" key="1">
    <citation type="submission" date="2018-07" db="EMBL/GenBank/DDBJ databases">
        <title>Genomic Encyclopedia of Type Strains, Phase IV (KMG-IV): sequencing the most valuable type-strain genomes for metagenomic binning, comparative biology and taxonomic classification.</title>
        <authorList>
            <person name="Goeker M."/>
        </authorList>
    </citation>
    <scope>NUCLEOTIDE SEQUENCE [LARGE SCALE GENOMIC DNA]</scope>
    <source>
        <strain evidence="8 9">DSM 27016</strain>
    </source>
</reference>
<accession>A0A369BJW3</accession>
<evidence type="ECO:0000313" key="8">
    <source>
        <dbReference type="EMBL" id="RCX20888.1"/>
    </source>
</evidence>
<keyword evidence="4" id="KW-0378">Hydrolase</keyword>
<evidence type="ECO:0000256" key="4">
    <source>
        <dbReference type="ARBA" id="ARBA00022801"/>
    </source>
</evidence>
<evidence type="ECO:0000256" key="2">
    <source>
        <dbReference type="ARBA" id="ARBA00022490"/>
    </source>
</evidence>
<gene>
    <name evidence="8" type="ORF">DFR58_10190</name>
</gene>
<keyword evidence="3 8" id="KW-0645">Protease</keyword>
<evidence type="ECO:0000256" key="3">
    <source>
        <dbReference type="ARBA" id="ARBA00022670"/>
    </source>
</evidence>
<dbReference type="GO" id="GO:0009368">
    <property type="term" value="C:endopeptidase Clp complex"/>
    <property type="evidence" value="ECO:0007669"/>
    <property type="project" value="TreeGrafter"/>
</dbReference>
<dbReference type="InterPro" id="IPR023562">
    <property type="entry name" value="ClpP/TepA"/>
</dbReference>
<name>A0A369BJW3_9FIRM</name>
<dbReference type="GO" id="GO:0051117">
    <property type="term" value="F:ATPase binding"/>
    <property type="evidence" value="ECO:0007669"/>
    <property type="project" value="TreeGrafter"/>
</dbReference>